<dbReference type="EMBL" id="JAADYS010000328">
    <property type="protein sequence ID" value="KAF4470510.1"/>
    <property type="molecule type" value="Genomic_DNA"/>
</dbReference>
<name>A0A8H4LL99_9HYPO</name>
<dbReference type="InterPro" id="IPR032678">
    <property type="entry name" value="tRNA-synt_1_cat_dom"/>
</dbReference>
<keyword evidence="11" id="KW-0648">Protein biosynthesis</keyword>
<dbReference type="SUPFAM" id="SSF52374">
    <property type="entry name" value="Nucleotidylyl transferase"/>
    <property type="match status" value="1"/>
</dbReference>
<evidence type="ECO:0000259" key="15">
    <source>
        <dbReference type="Pfam" id="PF01406"/>
    </source>
</evidence>
<dbReference type="InterPro" id="IPR015273">
    <property type="entry name" value="Cys-tRNA-synt_Ia_DALR"/>
</dbReference>
<gene>
    <name evidence="17" type="ORF">FALBO_2564</name>
</gene>
<keyword evidence="6" id="KW-0436">Ligase</keyword>
<comment type="subcellular location">
    <subcellularLocation>
        <location evidence="2">Cytoplasm</location>
    </subcellularLocation>
</comment>
<dbReference type="GO" id="GO:0046872">
    <property type="term" value="F:metal ion binding"/>
    <property type="evidence" value="ECO:0007669"/>
    <property type="project" value="UniProtKB-KW"/>
</dbReference>
<dbReference type="SUPFAM" id="SSF47323">
    <property type="entry name" value="Anticodon-binding domain of a subclass of class I aminoacyl-tRNA synthetases"/>
    <property type="match status" value="1"/>
</dbReference>
<dbReference type="GO" id="GO:0005737">
    <property type="term" value="C:cytoplasm"/>
    <property type="evidence" value="ECO:0007669"/>
    <property type="project" value="TreeGrafter"/>
</dbReference>
<keyword evidence="12 17" id="KW-0030">Aminoacyl-tRNA synthetase</keyword>
<dbReference type="InterPro" id="IPR014729">
    <property type="entry name" value="Rossmann-like_a/b/a_fold"/>
</dbReference>
<evidence type="ECO:0000256" key="5">
    <source>
        <dbReference type="ARBA" id="ARBA00022490"/>
    </source>
</evidence>
<dbReference type="GO" id="GO:0004817">
    <property type="term" value="F:cysteine-tRNA ligase activity"/>
    <property type="evidence" value="ECO:0007669"/>
    <property type="project" value="UniProtKB-EC"/>
</dbReference>
<reference evidence="17 18" key="1">
    <citation type="submission" date="2020-01" db="EMBL/GenBank/DDBJ databases">
        <title>Identification and distribution of gene clusters putatively required for synthesis of sphingolipid metabolism inhibitors in phylogenetically diverse species of the filamentous fungus Fusarium.</title>
        <authorList>
            <person name="Kim H.-S."/>
            <person name="Busman M."/>
            <person name="Brown D.W."/>
            <person name="Divon H."/>
            <person name="Uhlig S."/>
            <person name="Proctor R.H."/>
        </authorList>
    </citation>
    <scope>NUCLEOTIDE SEQUENCE [LARGE SCALE GENOMIC DNA]</scope>
    <source>
        <strain evidence="17 18">NRRL 20459</strain>
    </source>
</reference>
<feature type="compositionally biased region" description="Basic and acidic residues" evidence="14">
    <location>
        <begin position="716"/>
        <end position="756"/>
    </location>
</feature>
<evidence type="ECO:0000256" key="4">
    <source>
        <dbReference type="ARBA" id="ARBA00012832"/>
    </source>
</evidence>
<dbReference type="PANTHER" id="PTHR10890:SF3">
    <property type="entry name" value="CYSTEINE--TRNA LIGASE, CYTOPLASMIC"/>
    <property type="match status" value="1"/>
</dbReference>
<dbReference type="EC" id="6.1.1.16" evidence="4"/>
<evidence type="ECO:0000313" key="18">
    <source>
        <dbReference type="Proteomes" id="UP000554235"/>
    </source>
</evidence>
<dbReference type="GO" id="GO:0005524">
    <property type="term" value="F:ATP binding"/>
    <property type="evidence" value="ECO:0007669"/>
    <property type="project" value="UniProtKB-KW"/>
</dbReference>
<comment type="cofactor">
    <cofactor evidence="1">
        <name>Zn(2+)</name>
        <dbReference type="ChEBI" id="CHEBI:29105"/>
    </cofactor>
</comment>
<evidence type="ECO:0000256" key="9">
    <source>
        <dbReference type="ARBA" id="ARBA00022833"/>
    </source>
</evidence>
<protein>
    <recommendedName>
        <fullName evidence="4">cysteine--tRNA ligase</fullName>
        <ecNumber evidence="4">6.1.1.16</ecNumber>
    </recommendedName>
    <alternativeName>
        <fullName evidence="13">Cysteinyl-tRNA synthetase</fullName>
    </alternativeName>
</protein>
<feature type="compositionally biased region" description="Basic and acidic residues" evidence="14">
    <location>
        <begin position="782"/>
        <end position="800"/>
    </location>
</feature>
<dbReference type="InterPro" id="IPR015803">
    <property type="entry name" value="Cys-tRNA-ligase"/>
</dbReference>
<feature type="region of interest" description="Disordered" evidence="14">
    <location>
        <begin position="716"/>
        <end position="800"/>
    </location>
</feature>
<evidence type="ECO:0000256" key="2">
    <source>
        <dbReference type="ARBA" id="ARBA00004496"/>
    </source>
</evidence>
<evidence type="ECO:0000256" key="10">
    <source>
        <dbReference type="ARBA" id="ARBA00022840"/>
    </source>
</evidence>
<keyword evidence="9" id="KW-0862">Zinc</keyword>
<dbReference type="GO" id="GO:0006423">
    <property type="term" value="P:cysteinyl-tRNA aminoacylation"/>
    <property type="evidence" value="ECO:0007669"/>
    <property type="project" value="InterPro"/>
</dbReference>
<keyword evidence="7" id="KW-0479">Metal-binding</keyword>
<dbReference type="Gene3D" id="3.40.50.620">
    <property type="entry name" value="HUPs"/>
    <property type="match status" value="2"/>
</dbReference>
<dbReference type="Proteomes" id="UP000554235">
    <property type="component" value="Unassembled WGS sequence"/>
</dbReference>
<evidence type="ECO:0000256" key="12">
    <source>
        <dbReference type="ARBA" id="ARBA00023146"/>
    </source>
</evidence>
<dbReference type="HAMAP" id="MF_00041">
    <property type="entry name" value="Cys_tRNA_synth"/>
    <property type="match status" value="1"/>
</dbReference>
<dbReference type="NCBIfam" id="TIGR00435">
    <property type="entry name" value="cysS"/>
    <property type="match status" value="1"/>
</dbReference>
<dbReference type="InterPro" id="IPR024909">
    <property type="entry name" value="Cys-tRNA/MSH_ligase"/>
</dbReference>
<evidence type="ECO:0000256" key="7">
    <source>
        <dbReference type="ARBA" id="ARBA00022723"/>
    </source>
</evidence>
<feature type="domain" description="Cysteinyl-tRNA synthetase class Ia DALR" evidence="16">
    <location>
        <begin position="505"/>
        <end position="559"/>
    </location>
</feature>
<dbReference type="Pfam" id="PF01406">
    <property type="entry name" value="tRNA-synt_1e"/>
    <property type="match status" value="1"/>
</dbReference>
<evidence type="ECO:0000256" key="13">
    <source>
        <dbReference type="ARBA" id="ARBA00031499"/>
    </source>
</evidence>
<dbReference type="InterPro" id="IPR009080">
    <property type="entry name" value="tRNAsynth_Ia_anticodon-bd"/>
</dbReference>
<keyword evidence="8" id="KW-0547">Nucleotide-binding</keyword>
<comment type="caution">
    <text evidence="17">The sequence shown here is derived from an EMBL/GenBank/DDBJ whole genome shotgun (WGS) entry which is preliminary data.</text>
</comment>
<dbReference type="PRINTS" id="PR00983">
    <property type="entry name" value="TRNASYNTHCYS"/>
</dbReference>
<accession>A0A8H4LL99</accession>
<feature type="domain" description="tRNA synthetases class I catalytic" evidence="15">
    <location>
        <begin position="18"/>
        <end position="444"/>
    </location>
</feature>
<evidence type="ECO:0000256" key="14">
    <source>
        <dbReference type="SAM" id="MobiDB-lite"/>
    </source>
</evidence>
<dbReference type="PANTHER" id="PTHR10890">
    <property type="entry name" value="CYSTEINYL-TRNA SYNTHETASE"/>
    <property type="match status" value="1"/>
</dbReference>
<keyword evidence="10" id="KW-0067">ATP-binding</keyword>
<feature type="compositionally biased region" description="Basic and acidic residues" evidence="14">
    <location>
        <begin position="283"/>
        <end position="293"/>
    </location>
</feature>
<evidence type="ECO:0000313" key="17">
    <source>
        <dbReference type="EMBL" id="KAF4470510.1"/>
    </source>
</evidence>
<sequence length="800" mass="88630">MESLKLYNSLKPGAPVPFVPIEKGKVAWYACGPTVYDKSHLGHARNYVSTDIIRRILMHYFGFEVNFVMNITDIDDKIIIKARRQRLLELEKNKTYSQDQLRELALAAFQAYAKSSLPLLLKDGEELDATNYAQRREAGYGQVLAGGTISGEGKPGDDEAKVKMHLSNMNAAADAITKGEIFPGTDEILLPYLDSLYKETIDTSDQTMFTDLTQSMEALFMEDMDALNVLRPDVITRVTGYVPQIADFVDRIVQKGFAYEAEGSVYFDISAFEKAGNTYARLRPDNRNDKSLQEEGEGSLSKNLGGKKSPGDFALWKKSKAGEPYWPSPWGNGRPGWHIECSVMASDVLGAQMDIHSGGIDLAFPHHDNELAQSEAYFCDHTKGEHTWVNYFLHMGHLSISGSKMSKSLKNFQTIQDALATDYSSRGMRIVFLMGRWNDGVEISPDMRLQADNWESTISNFFTNVKALLAEAGISNSIKSLSISADGKPAEGLLAELEQAKQELEAALTNSFDTPRALSVILKLVNTANVHLRDNKDADLAALESIARWITKIVGIFGLDSNATAPYDGLGWATIIAADVEPKTAVQPYAEAFSKVKSDVSSLSLENEVISKLLAQDPAAEFESIASGGSRDPEQLALPYLRAVSKLRDELRRIVGSQAPDTKKAILALTDRIRDQDLTNLGVYLDDRPDNQASLIKFVPAAELIAAREEKAAQAAEKARKKEEARLAREKADQEAREKAKVPPEEMFKSDERYSAWDEQGLPTKMKDGSDVPKSQLKGLKKQWDRQKKAHDDLKAKGLL</sequence>
<dbReference type="Gene3D" id="1.20.120.640">
    <property type="entry name" value="Anticodon-binding domain of a subclass of class I aminoacyl-tRNA synthetases"/>
    <property type="match status" value="1"/>
</dbReference>
<comment type="similarity">
    <text evidence="3">Belongs to the class-I aminoacyl-tRNA synthetase family.</text>
</comment>
<evidence type="ECO:0000256" key="11">
    <source>
        <dbReference type="ARBA" id="ARBA00022917"/>
    </source>
</evidence>
<dbReference type="Pfam" id="PF09190">
    <property type="entry name" value="DALR_2"/>
    <property type="match status" value="1"/>
</dbReference>
<evidence type="ECO:0000256" key="8">
    <source>
        <dbReference type="ARBA" id="ARBA00022741"/>
    </source>
</evidence>
<dbReference type="AlphaFoldDB" id="A0A8H4LL99"/>
<evidence type="ECO:0000256" key="1">
    <source>
        <dbReference type="ARBA" id="ARBA00001947"/>
    </source>
</evidence>
<feature type="region of interest" description="Disordered" evidence="14">
    <location>
        <begin position="283"/>
        <end position="309"/>
    </location>
</feature>
<keyword evidence="5" id="KW-0963">Cytoplasm</keyword>
<evidence type="ECO:0000256" key="6">
    <source>
        <dbReference type="ARBA" id="ARBA00022598"/>
    </source>
</evidence>
<keyword evidence="18" id="KW-1185">Reference proteome</keyword>
<evidence type="ECO:0000256" key="3">
    <source>
        <dbReference type="ARBA" id="ARBA00005594"/>
    </source>
</evidence>
<dbReference type="OrthoDB" id="438179at2759"/>
<proteinExistence type="inferred from homology"/>
<organism evidence="17 18">
    <name type="scientific">Fusarium albosuccineum</name>
    <dbReference type="NCBI Taxonomy" id="1237068"/>
    <lineage>
        <taxon>Eukaryota</taxon>
        <taxon>Fungi</taxon>
        <taxon>Dikarya</taxon>
        <taxon>Ascomycota</taxon>
        <taxon>Pezizomycotina</taxon>
        <taxon>Sordariomycetes</taxon>
        <taxon>Hypocreomycetidae</taxon>
        <taxon>Hypocreales</taxon>
        <taxon>Nectriaceae</taxon>
        <taxon>Fusarium</taxon>
        <taxon>Fusarium decemcellulare species complex</taxon>
    </lineage>
</organism>
<evidence type="ECO:0000259" key="16">
    <source>
        <dbReference type="Pfam" id="PF09190"/>
    </source>
</evidence>